<dbReference type="Proteomes" id="UP001281761">
    <property type="component" value="Unassembled WGS sequence"/>
</dbReference>
<keyword evidence="5" id="KW-1185">Reference proteome</keyword>
<evidence type="ECO:0000256" key="2">
    <source>
        <dbReference type="SAM" id="MobiDB-lite"/>
    </source>
</evidence>
<dbReference type="PANTHER" id="PTHR21083:SF0">
    <property type="entry name" value="DYNEIN AXONEMAL ASSEMBLY FACTOR 6"/>
    <property type="match status" value="1"/>
</dbReference>
<feature type="region of interest" description="Disordered" evidence="2">
    <location>
        <begin position="23"/>
        <end position="75"/>
    </location>
</feature>
<dbReference type="Pfam" id="PF18201">
    <property type="entry name" value="PIH1_CS"/>
    <property type="match status" value="1"/>
</dbReference>
<accession>A0ABQ9XT87</accession>
<evidence type="ECO:0000313" key="5">
    <source>
        <dbReference type="Proteomes" id="UP001281761"/>
    </source>
</evidence>
<comment type="caution">
    <text evidence="4">The sequence shown here is derived from an EMBL/GenBank/DDBJ whole genome shotgun (WGS) entry which is preliminary data.</text>
</comment>
<evidence type="ECO:0000313" key="4">
    <source>
        <dbReference type="EMBL" id="KAK2954680.1"/>
    </source>
</evidence>
<sequence length="217" mass="24367">MSNPGDFNDYRFTAQEIDSLSNLLLSQADEQEKKQQEAVGLSHASNPGNIGAPSQSRPVGSKPPQFAKKPKPPSKYQIWTEEELDKQPYFEPIDERIEPQYDILFKQSVGAEDVFFGLSGKVPSIDSCDSILLKISLPGENVKEISTELAPRLFTLRSPKFKLTVGLPRVVKDKEGRAEWDPKKSLLSVTVPIDTRQSFEDGIPNEQENEDEKYTVQ</sequence>
<evidence type="ECO:0000256" key="1">
    <source>
        <dbReference type="ARBA" id="ARBA00008511"/>
    </source>
</evidence>
<gene>
    <name evidence="4" type="ORF">BLNAU_10335</name>
</gene>
<dbReference type="PANTHER" id="PTHR21083">
    <property type="entry name" value="TWISTER"/>
    <property type="match status" value="1"/>
</dbReference>
<name>A0ABQ9XT87_9EUKA</name>
<protein>
    <submittedName>
        <fullName evidence="4">PIH1D3 like protein</fullName>
    </submittedName>
</protein>
<feature type="compositionally biased region" description="Polar residues" evidence="2">
    <location>
        <begin position="43"/>
        <end position="58"/>
    </location>
</feature>
<proteinExistence type="inferred from homology"/>
<evidence type="ECO:0000259" key="3">
    <source>
        <dbReference type="Pfam" id="PF18201"/>
    </source>
</evidence>
<organism evidence="4 5">
    <name type="scientific">Blattamonas nauphoetae</name>
    <dbReference type="NCBI Taxonomy" id="2049346"/>
    <lineage>
        <taxon>Eukaryota</taxon>
        <taxon>Metamonada</taxon>
        <taxon>Preaxostyla</taxon>
        <taxon>Oxymonadida</taxon>
        <taxon>Blattamonas</taxon>
    </lineage>
</organism>
<comment type="similarity">
    <text evidence="1">Belongs to the PIH1 family.</text>
</comment>
<dbReference type="InterPro" id="IPR026697">
    <property type="entry name" value="DNAAF6"/>
</dbReference>
<dbReference type="InterPro" id="IPR041442">
    <property type="entry name" value="PIH1D1/2/3_CS-like"/>
</dbReference>
<dbReference type="EMBL" id="JARBJD010000075">
    <property type="protein sequence ID" value="KAK2954680.1"/>
    <property type="molecule type" value="Genomic_DNA"/>
</dbReference>
<feature type="region of interest" description="Disordered" evidence="2">
    <location>
        <begin position="197"/>
        <end position="217"/>
    </location>
</feature>
<reference evidence="4 5" key="1">
    <citation type="journal article" date="2022" name="bioRxiv">
        <title>Genomics of Preaxostyla Flagellates Illuminates Evolutionary Transitions and the Path Towards Mitochondrial Loss.</title>
        <authorList>
            <person name="Novak L.V.F."/>
            <person name="Treitli S.C."/>
            <person name="Pyrih J."/>
            <person name="Halakuc P."/>
            <person name="Pipaliya S.V."/>
            <person name="Vacek V."/>
            <person name="Brzon O."/>
            <person name="Soukal P."/>
            <person name="Eme L."/>
            <person name="Dacks J.B."/>
            <person name="Karnkowska A."/>
            <person name="Elias M."/>
            <person name="Hampl V."/>
        </authorList>
    </citation>
    <scope>NUCLEOTIDE SEQUENCE [LARGE SCALE GENOMIC DNA]</scope>
    <source>
        <strain evidence="4">NAU3</strain>
        <tissue evidence="4">Gut</tissue>
    </source>
</reference>
<feature type="domain" description="PIH1D1/2/3 CS-like" evidence="3">
    <location>
        <begin position="98"/>
        <end position="193"/>
    </location>
</feature>